<evidence type="ECO:0000313" key="2">
    <source>
        <dbReference type="Proteomes" id="UP000326924"/>
    </source>
</evidence>
<comment type="caution">
    <text evidence="1">The sequence shown here is derived from an EMBL/GenBank/DDBJ whole genome shotgun (WGS) entry which is preliminary data.</text>
</comment>
<keyword evidence="2" id="KW-1185">Reference proteome</keyword>
<dbReference type="GO" id="GO:0005634">
    <property type="term" value="C:nucleus"/>
    <property type="evidence" value="ECO:0007669"/>
    <property type="project" value="TreeGrafter"/>
</dbReference>
<dbReference type="AlphaFoldDB" id="A0A5J5ED12"/>
<dbReference type="InterPro" id="IPR052717">
    <property type="entry name" value="Vacuolar_transposase_reg"/>
</dbReference>
<dbReference type="PANTHER" id="PTHR46169:SF29">
    <property type="entry name" value="DNA REPLICATION-RELATED ELEMENT FACTOR, ISOFORM A"/>
    <property type="match status" value="1"/>
</dbReference>
<reference evidence="1 2" key="1">
    <citation type="submission" date="2019-09" db="EMBL/GenBank/DDBJ databases">
        <title>Draft genome of the ectomycorrhizal ascomycete Sphaerosporella brunnea.</title>
        <authorList>
            <consortium name="DOE Joint Genome Institute"/>
            <person name="Benucci G.M."/>
            <person name="Marozzi G."/>
            <person name="Antonielli L."/>
            <person name="Sanchez S."/>
            <person name="Marco P."/>
            <person name="Wang X."/>
            <person name="Falini L.B."/>
            <person name="Barry K."/>
            <person name="Haridas S."/>
            <person name="Lipzen A."/>
            <person name="Labutti K."/>
            <person name="Grigoriev I.V."/>
            <person name="Murat C."/>
            <person name="Martin F."/>
            <person name="Albertini E."/>
            <person name="Donnini D."/>
            <person name="Bonito G."/>
        </authorList>
    </citation>
    <scope>NUCLEOTIDE SEQUENCE [LARGE SCALE GENOMIC DNA]</scope>
    <source>
        <strain evidence="1 2">Sb_GMNB300</strain>
    </source>
</reference>
<proteinExistence type="predicted"/>
<name>A0A5J5ED12_9PEZI</name>
<dbReference type="Proteomes" id="UP000326924">
    <property type="component" value="Unassembled WGS sequence"/>
</dbReference>
<dbReference type="EMBL" id="VXIS01000438">
    <property type="protein sequence ID" value="KAA8893462.1"/>
    <property type="molecule type" value="Genomic_DNA"/>
</dbReference>
<evidence type="ECO:0000313" key="1">
    <source>
        <dbReference type="EMBL" id="KAA8893462.1"/>
    </source>
</evidence>
<sequence length="92" mass="11206">MFIRWNSTHAMIDRFLYLCQALQRLFTFSCENKIEQFVLNDEEWKLLARLHTILKIFVEPTEHLSRSKYPTLHLQLPYYSILLRQLSQFVTE</sequence>
<gene>
    <name evidence="1" type="ORF">FN846DRAFT_757268</name>
</gene>
<dbReference type="InParanoid" id="A0A5J5ED12"/>
<dbReference type="PANTHER" id="PTHR46169">
    <property type="entry name" value="DNA REPLICATION-RELATED ELEMENT FACTOR, ISOFORM A"/>
    <property type="match status" value="1"/>
</dbReference>
<dbReference type="OrthoDB" id="3560146at2759"/>
<dbReference type="GO" id="GO:0006357">
    <property type="term" value="P:regulation of transcription by RNA polymerase II"/>
    <property type="evidence" value="ECO:0007669"/>
    <property type="project" value="TreeGrafter"/>
</dbReference>
<protein>
    <submittedName>
        <fullName evidence="1">Uncharacterized protein</fullName>
    </submittedName>
</protein>
<organism evidence="1 2">
    <name type="scientific">Sphaerosporella brunnea</name>
    <dbReference type="NCBI Taxonomy" id="1250544"/>
    <lineage>
        <taxon>Eukaryota</taxon>
        <taxon>Fungi</taxon>
        <taxon>Dikarya</taxon>
        <taxon>Ascomycota</taxon>
        <taxon>Pezizomycotina</taxon>
        <taxon>Pezizomycetes</taxon>
        <taxon>Pezizales</taxon>
        <taxon>Pyronemataceae</taxon>
        <taxon>Sphaerosporella</taxon>
    </lineage>
</organism>
<dbReference type="InterPro" id="IPR012337">
    <property type="entry name" value="RNaseH-like_sf"/>
</dbReference>
<accession>A0A5J5ED12</accession>
<feature type="non-terminal residue" evidence="1">
    <location>
        <position position="92"/>
    </location>
</feature>
<dbReference type="SUPFAM" id="SSF53098">
    <property type="entry name" value="Ribonuclease H-like"/>
    <property type="match status" value="1"/>
</dbReference>